<sequence length="361" mass="37492">MKSSTVLRRLGVLVTTAALAAGVSACGGSADSAAGDTSLDVVVTTAAWSVETGSITLADQLGFLREEGIQANFTTAKSGTEAVQQVIGGNADVAVATPEPVMIAAQQGTDMQYFMPFYGHVIYGLAAVPDSGIGSVADLRGKRVGVTNANSTGATLLRTALKAEGMSENDVTIVPIGVGAQQITAVRNGDVDALAMYDTLYTSLRTQGIDVTDIPVPGLDQLFGGGFLAPKDALAENPEAYEKLGRAVAKSLAWARLHPEDAVRAVWEAKPETRPGPDQDEQKAVQDQIAMLETRLGALIPDPQVSSWTEIDPASVDRFADWALQAELITGKPPVEDVLDTNLGTGIGGFTPADLQPSAGS</sequence>
<protein>
    <submittedName>
        <fullName evidence="3">ABC transporter substrate-binding protein</fullName>
    </submittedName>
</protein>
<dbReference type="PANTHER" id="PTHR31528:SF15">
    <property type="entry name" value="RIBOFLAVIN-BINDING PROTEIN RIBY"/>
    <property type="match status" value="1"/>
</dbReference>
<dbReference type="Gene3D" id="3.40.190.10">
    <property type="entry name" value="Periplasmic binding protein-like II"/>
    <property type="match status" value="2"/>
</dbReference>
<dbReference type="PROSITE" id="PS51257">
    <property type="entry name" value="PROKAR_LIPOPROTEIN"/>
    <property type="match status" value="1"/>
</dbReference>
<evidence type="ECO:0000313" key="3">
    <source>
        <dbReference type="EMBL" id="MEQ3550790.1"/>
    </source>
</evidence>
<keyword evidence="1" id="KW-0732">Signal</keyword>
<feature type="domain" description="SsuA/THI5-like" evidence="2">
    <location>
        <begin position="55"/>
        <end position="262"/>
    </location>
</feature>
<name>A0ABV1K8I8_9PSEU</name>
<gene>
    <name evidence="3" type="ORF">WIS52_09930</name>
</gene>
<accession>A0ABV1K8I8</accession>
<organism evidence="3 4">
    <name type="scientific">Pseudonocardia nematodicida</name>
    <dbReference type="NCBI Taxonomy" id="1206997"/>
    <lineage>
        <taxon>Bacteria</taxon>
        <taxon>Bacillati</taxon>
        <taxon>Actinomycetota</taxon>
        <taxon>Actinomycetes</taxon>
        <taxon>Pseudonocardiales</taxon>
        <taxon>Pseudonocardiaceae</taxon>
        <taxon>Pseudonocardia</taxon>
    </lineage>
</organism>
<comment type="caution">
    <text evidence="3">The sequence shown here is derived from an EMBL/GenBank/DDBJ whole genome shotgun (WGS) entry which is preliminary data.</text>
</comment>
<dbReference type="InterPro" id="IPR015168">
    <property type="entry name" value="SsuA/THI5"/>
</dbReference>
<dbReference type="Pfam" id="PF09084">
    <property type="entry name" value="NMT1"/>
    <property type="match status" value="1"/>
</dbReference>
<feature type="chain" id="PRO_5045374676" evidence="1">
    <location>
        <begin position="21"/>
        <end position="361"/>
    </location>
</feature>
<dbReference type="InterPro" id="IPR027939">
    <property type="entry name" value="NMT1/THI5"/>
</dbReference>
<reference evidence="3 4" key="1">
    <citation type="submission" date="2024-03" db="EMBL/GenBank/DDBJ databases">
        <title>Draft genome sequence of Pseudonocardia nematodicida JCM 31783.</title>
        <authorList>
            <person name="Butdee W."/>
            <person name="Duangmal K."/>
        </authorList>
    </citation>
    <scope>NUCLEOTIDE SEQUENCE [LARGE SCALE GENOMIC DNA]</scope>
    <source>
        <strain evidence="3 4">JCM 31783</strain>
    </source>
</reference>
<evidence type="ECO:0000259" key="2">
    <source>
        <dbReference type="Pfam" id="PF09084"/>
    </source>
</evidence>
<dbReference type="PANTHER" id="PTHR31528">
    <property type="entry name" value="4-AMINO-5-HYDROXYMETHYL-2-METHYLPYRIMIDINE PHOSPHATE SYNTHASE THI11-RELATED"/>
    <property type="match status" value="1"/>
</dbReference>
<dbReference type="Proteomes" id="UP001494902">
    <property type="component" value="Unassembled WGS sequence"/>
</dbReference>
<keyword evidence="4" id="KW-1185">Reference proteome</keyword>
<feature type="signal peptide" evidence="1">
    <location>
        <begin position="1"/>
        <end position="20"/>
    </location>
</feature>
<proteinExistence type="predicted"/>
<dbReference type="EMBL" id="JBEDNQ010000003">
    <property type="protein sequence ID" value="MEQ3550790.1"/>
    <property type="molecule type" value="Genomic_DNA"/>
</dbReference>
<evidence type="ECO:0000313" key="4">
    <source>
        <dbReference type="Proteomes" id="UP001494902"/>
    </source>
</evidence>
<dbReference type="RefSeq" id="WP_349297838.1">
    <property type="nucleotide sequence ID" value="NZ_JBEDNQ010000003.1"/>
</dbReference>
<evidence type="ECO:0000256" key="1">
    <source>
        <dbReference type="SAM" id="SignalP"/>
    </source>
</evidence>
<dbReference type="SUPFAM" id="SSF53850">
    <property type="entry name" value="Periplasmic binding protein-like II"/>
    <property type="match status" value="1"/>
</dbReference>